<dbReference type="PANTHER" id="PTHR35010:SF2">
    <property type="entry name" value="BLL4672 PROTEIN"/>
    <property type="match status" value="1"/>
</dbReference>
<dbReference type="Pfam" id="PF17765">
    <property type="entry name" value="MLTR_LBD"/>
    <property type="match status" value="1"/>
</dbReference>
<dbReference type="EMBL" id="BOOR01000071">
    <property type="protein sequence ID" value="GII58818.1"/>
    <property type="molecule type" value="Genomic_DNA"/>
</dbReference>
<dbReference type="AlphaFoldDB" id="A0A8J3Y0X4"/>
<dbReference type="Gene3D" id="3.30.450.180">
    <property type="match status" value="1"/>
</dbReference>
<dbReference type="SUPFAM" id="SSF47413">
    <property type="entry name" value="lambda repressor-like DNA-binding domains"/>
    <property type="match status" value="1"/>
</dbReference>
<dbReference type="PROSITE" id="PS50943">
    <property type="entry name" value="HTH_CROC1"/>
    <property type="match status" value="1"/>
</dbReference>
<feature type="domain" description="HTH cro/C1-type" evidence="1">
    <location>
        <begin position="31"/>
        <end position="84"/>
    </location>
</feature>
<accession>A0A8J3Y0X4</accession>
<sequence length="287" mass="31913">MGHAADEITPFLKARRASLDATALGLPDGIARRRVRGLRREEVAQLAGISVDYYTRIEQGRAPAISDAVIDAIARALRLNRDERAFLRNITLPRRRADGEICHAGAEPRPPVRPQIRELLDAMGESVPAVVYGPGMDMLAWNRLGGRLAFDVESLPEEERNTARLVFLHPEARAVYPDWEDVAEGVVATLRSEIGQRVGQARVQRVVCDLKDGSEVFRRMWEAQTVRELNLGVKRIRNAEVGELVVTFESFPLPTDPGQRLCTYTAPSGSAAETKLRAFAEKILDRV</sequence>
<comment type="caution">
    <text evidence="2">The sequence shown here is derived from an EMBL/GenBank/DDBJ whole genome shotgun (WGS) entry which is preliminary data.</text>
</comment>
<evidence type="ECO:0000313" key="3">
    <source>
        <dbReference type="Proteomes" id="UP000605992"/>
    </source>
</evidence>
<protein>
    <submittedName>
        <fullName evidence="2">Transcriptional regulator</fullName>
    </submittedName>
</protein>
<dbReference type="Proteomes" id="UP000605992">
    <property type="component" value="Unassembled WGS sequence"/>
</dbReference>
<dbReference type="SMART" id="SM00530">
    <property type="entry name" value="HTH_XRE"/>
    <property type="match status" value="1"/>
</dbReference>
<evidence type="ECO:0000259" key="1">
    <source>
        <dbReference type="PROSITE" id="PS50943"/>
    </source>
</evidence>
<evidence type="ECO:0000313" key="2">
    <source>
        <dbReference type="EMBL" id="GII58818.1"/>
    </source>
</evidence>
<gene>
    <name evidence="2" type="ORF">Pth03_72070</name>
</gene>
<dbReference type="PANTHER" id="PTHR35010">
    <property type="entry name" value="BLL4672 PROTEIN-RELATED"/>
    <property type="match status" value="1"/>
</dbReference>
<dbReference type="CDD" id="cd00093">
    <property type="entry name" value="HTH_XRE"/>
    <property type="match status" value="1"/>
</dbReference>
<reference evidence="2" key="1">
    <citation type="submission" date="2021-01" db="EMBL/GenBank/DDBJ databases">
        <title>Whole genome shotgun sequence of Planotetraspora thailandica NBRC 104271.</title>
        <authorList>
            <person name="Komaki H."/>
            <person name="Tamura T."/>
        </authorList>
    </citation>
    <scope>NUCLEOTIDE SEQUENCE</scope>
    <source>
        <strain evidence="2">NBRC 104271</strain>
    </source>
</reference>
<organism evidence="2 3">
    <name type="scientific">Planotetraspora thailandica</name>
    <dbReference type="NCBI Taxonomy" id="487172"/>
    <lineage>
        <taxon>Bacteria</taxon>
        <taxon>Bacillati</taxon>
        <taxon>Actinomycetota</taxon>
        <taxon>Actinomycetes</taxon>
        <taxon>Streptosporangiales</taxon>
        <taxon>Streptosporangiaceae</taxon>
        <taxon>Planotetraspora</taxon>
    </lineage>
</organism>
<dbReference type="Pfam" id="PF13560">
    <property type="entry name" value="HTH_31"/>
    <property type="match status" value="1"/>
</dbReference>
<name>A0A8J3Y0X4_9ACTN</name>
<keyword evidence="3" id="KW-1185">Reference proteome</keyword>
<dbReference type="InterPro" id="IPR041413">
    <property type="entry name" value="MLTR_LBD"/>
</dbReference>
<dbReference type="InterPro" id="IPR010982">
    <property type="entry name" value="Lambda_DNA-bd_dom_sf"/>
</dbReference>
<dbReference type="GO" id="GO:0003677">
    <property type="term" value="F:DNA binding"/>
    <property type="evidence" value="ECO:0007669"/>
    <property type="project" value="InterPro"/>
</dbReference>
<proteinExistence type="predicted"/>
<dbReference type="Gene3D" id="1.10.260.40">
    <property type="entry name" value="lambda repressor-like DNA-binding domains"/>
    <property type="match status" value="1"/>
</dbReference>
<dbReference type="RefSeq" id="WP_203948906.1">
    <property type="nucleotide sequence ID" value="NZ_BOOR01000071.1"/>
</dbReference>
<dbReference type="InterPro" id="IPR001387">
    <property type="entry name" value="Cro/C1-type_HTH"/>
</dbReference>